<gene>
    <name evidence="5" type="ORF">S01H1_10272</name>
</gene>
<dbReference type="InterPro" id="IPR028098">
    <property type="entry name" value="Glyco_trans_4-like_N"/>
</dbReference>
<evidence type="ECO:0008006" key="6">
    <source>
        <dbReference type="Google" id="ProtNLM"/>
    </source>
</evidence>
<accession>X0S385</accession>
<keyword evidence="2" id="KW-0808">Transferase</keyword>
<comment type="caution">
    <text evidence="5">The sequence shown here is derived from an EMBL/GenBank/DDBJ whole genome shotgun (WGS) entry which is preliminary data.</text>
</comment>
<dbReference type="Pfam" id="PF13477">
    <property type="entry name" value="Glyco_trans_4_2"/>
    <property type="match status" value="1"/>
</dbReference>
<dbReference type="PANTHER" id="PTHR12526">
    <property type="entry name" value="GLYCOSYLTRANSFERASE"/>
    <property type="match status" value="1"/>
</dbReference>
<feature type="non-terminal residue" evidence="5">
    <location>
        <position position="288"/>
    </location>
</feature>
<keyword evidence="1" id="KW-0328">Glycosyltransferase</keyword>
<dbReference type="EMBL" id="BARS01005247">
    <property type="protein sequence ID" value="GAF70402.1"/>
    <property type="molecule type" value="Genomic_DNA"/>
</dbReference>
<evidence type="ECO:0000259" key="4">
    <source>
        <dbReference type="Pfam" id="PF13477"/>
    </source>
</evidence>
<feature type="domain" description="Glycosyl transferase family 1" evidence="3">
    <location>
        <begin position="193"/>
        <end position="288"/>
    </location>
</feature>
<feature type="domain" description="Glycosyltransferase subfamily 4-like N-terminal" evidence="4">
    <location>
        <begin position="2"/>
        <end position="138"/>
    </location>
</feature>
<evidence type="ECO:0000313" key="5">
    <source>
        <dbReference type="EMBL" id="GAF70402.1"/>
    </source>
</evidence>
<reference evidence="5" key="1">
    <citation type="journal article" date="2014" name="Front. Microbiol.">
        <title>High frequency of phylogenetically diverse reductive dehalogenase-homologous genes in deep subseafloor sedimentary metagenomes.</title>
        <authorList>
            <person name="Kawai M."/>
            <person name="Futagami T."/>
            <person name="Toyoda A."/>
            <person name="Takaki Y."/>
            <person name="Nishi S."/>
            <person name="Hori S."/>
            <person name="Arai W."/>
            <person name="Tsubouchi T."/>
            <person name="Morono Y."/>
            <person name="Uchiyama I."/>
            <person name="Ito T."/>
            <person name="Fujiyama A."/>
            <person name="Inagaki F."/>
            <person name="Takami H."/>
        </authorList>
    </citation>
    <scope>NUCLEOTIDE SEQUENCE</scope>
    <source>
        <strain evidence="5">Expedition CK06-06</strain>
    </source>
</reference>
<dbReference type="AlphaFoldDB" id="X0S385"/>
<dbReference type="PANTHER" id="PTHR12526:SF510">
    <property type="entry name" value="D-INOSITOL 3-PHOSPHATE GLYCOSYLTRANSFERASE"/>
    <property type="match status" value="1"/>
</dbReference>
<evidence type="ECO:0000256" key="2">
    <source>
        <dbReference type="ARBA" id="ARBA00022679"/>
    </source>
</evidence>
<organism evidence="5">
    <name type="scientific">marine sediment metagenome</name>
    <dbReference type="NCBI Taxonomy" id="412755"/>
    <lineage>
        <taxon>unclassified sequences</taxon>
        <taxon>metagenomes</taxon>
        <taxon>ecological metagenomes</taxon>
    </lineage>
</organism>
<protein>
    <recommendedName>
        <fullName evidence="6">Glycosyltransferase subfamily 4-like N-terminal domain-containing protein</fullName>
    </recommendedName>
</protein>
<proteinExistence type="predicted"/>
<dbReference type="Gene3D" id="3.40.50.2000">
    <property type="entry name" value="Glycogen Phosphorylase B"/>
    <property type="match status" value="2"/>
</dbReference>
<dbReference type="SUPFAM" id="SSF53756">
    <property type="entry name" value="UDP-Glycosyltransferase/glycogen phosphorylase"/>
    <property type="match status" value="1"/>
</dbReference>
<dbReference type="Pfam" id="PF00534">
    <property type="entry name" value="Glycos_transf_1"/>
    <property type="match status" value="1"/>
</dbReference>
<dbReference type="GO" id="GO:0016757">
    <property type="term" value="F:glycosyltransferase activity"/>
    <property type="evidence" value="ECO:0007669"/>
    <property type="project" value="UniProtKB-KW"/>
</dbReference>
<evidence type="ECO:0000259" key="3">
    <source>
        <dbReference type="Pfam" id="PF00534"/>
    </source>
</evidence>
<name>X0S385_9ZZZZ</name>
<dbReference type="InterPro" id="IPR001296">
    <property type="entry name" value="Glyco_trans_1"/>
</dbReference>
<sequence length="288" mass="32720">MRVLYFTRDYTTHDHRYLTALADTEYKIYYLRLEQSTHQTENQALPPDIEPVSWVGGNRPYHWQDAPRLYKELKRVISEIKPNLIHAGPIQTCAFLCALNGFHPLVSMSWGYDLLQDAERDPLNQRITRYTLRHTDVLVGDCDTVRHKAIELGMDDERIVTYPWGIDLEHFIFPIEKATNGSIFTLISTRGWEPIYGVDVIAHAFVQAVKQRPELRLVMLGDGSQSDILRMIFADSGVLDRVDLPGQVNQADLPVFYQSANLYIAASHSDGTSISLLEAMACGCPVLV</sequence>
<evidence type="ECO:0000256" key="1">
    <source>
        <dbReference type="ARBA" id="ARBA00022676"/>
    </source>
</evidence>